<dbReference type="PANTHER" id="PTHR32092">
    <property type="entry name" value="6-PHOSPHO-BETA-GLUCOSIDASE-RELATED"/>
    <property type="match status" value="1"/>
</dbReference>
<keyword evidence="6" id="KW-0326">Glycosidase</keyword>
<evidence type="ECO:0000256" key="3">
    <source>
        <dbReference type="ARBA" id="ARBA00022801"/>
    </source>
</evidence>
<name>X1QM35_9ZZZZ</name>
<evidence type="ECO:0000259" key="7">
    <source>
        <dbReference type="Pfam" id="PF11975"/>
    </source>
</evidence>
<dbReference type="GO" id="GO:0046872">
    <property type="term" value="F:metal ion binding"/>
    <property type="evidence" value="ECO:0007669"/>
    <property type="project" value="UniProtKB-KW"/>
</dbReference>
<keyword evidence="4" id="KW-0520">NAD</keyword>
<evidence type="ECO:0000313" key="8">
    <source>
        <dbReference type="EMBL" id="GAI52030.1"/>
    </source>
</evidence>
<evidence type="ECO:0000256" key="6">
    <source>
        <dbReference type="ARBA" id="ARBA00023295"/>
    </source>
</evidence>
<organism evidence="8">
    <name type="scientific">marine sediment metagenome</name>
    <dbReference type="NCBI Taxonomy" id="412755"/>
    <lineage>
        <taxon>unclassified sequences</taxon>
        <taxon>metagenomes</taxon>
        <taxon>ecological metagenomes</taxon>
    </lineage>
</organism>
<evidence type="ECO:0000256" key="5">
    <source>
        <dbReference type="ARBA" id="ARBA00023211"/>
    </source>
</evidence>
<feature type="non-terminal residue" evidence="8">
    <location>
        <position position="1"/>
    </location>
</feature>
<proteinExistence type="predicted"/>
<dbReference type="AlphaFoldDB" id="X1QM35"/>
<evidence type="ECO:0000256" key="1">
    <source>
        <dbReference type="ARBA" id="ARBA00001911"/>
    </source>
</evidence>
<dbReference type="InterPro" id="IPR022616">
    <property type="entry name" value="Glyco_hydro_4_C"/>
</dbReference>
<feature type="domain" description="Glycosyl hydrolase family 4 C-terminal" evidence="7">
    <location>
        <begin position="1"/>
        <end position="64"/>
    </location>
</feature>
<dbReference type="Pfam" id="PF11975">
    <property type="entry name" value="Glyco_hydro_4C"/>
    <property type="match status" value="1"/>
</dbReference>
<evidence type="ECO:0000256" key="4">
    <source>
        <dbReference type="ARBA" id="ARBA00023027"/>
    </source>
</evidence>
<protein>
    <recommendedName>
        <fullName evidence="7">Glycosyl hydrolase family 4 C-terminal domain-containing protein</fullName>
    </recommendedName>
</protein>
<dbReference type="EMBL" id="BARV01037561">
    <property type="protein sequence ID" value="GAI52030.1"/>
    <property type="molecule type" value="Genomic_DNA"/>
</dbReference>
<dbReference type="InterPro" id="IPR015955">
    <property type="entry name" value="Lactate_DH/Glyco_Ohase_4_C"/>
</dbReference>
<dbReference type="GO" id="GO:0005975">
    <property type="term" value="P:carbohydrate metabolic process"/>
    <property type="evidence" value="ECO:0007669"/>
    <property type="project" value="InterPro"/>
</dbReference>
<dbReference type="Gene3D" id="3.90.110.10">
    <property type="entry name" value="Lactate dehydrogenase/glycoside hydrolase, family 4, C-terminal"/>
    <property type="match status" value="1"/>
</dbReference>
<sequence>QDVCVEVPVFVDKAGFHPVHVGLLPPQCVALTHINVMVEEMAVEAALTGDPTMVFRAIAYDPLTATVLSLAEIKDMVNEMLQQNRDYLPQFKHFRI</sequence>
<gene>
    <name evidence="8" type="ORF">S06H3_58078</name>
</gene>
<dbReference type="GO" id="GO:0004553">
    <property type="term" value="F:hydrolase activity, hydrolyzing O-glycosyl compounds"/>
    <property type="evidence" value="ECO:0007669"/>
    <property type="project" value="InterPro"/>
</dbReference>
<dbReference type="InterPro" id="IPR001088">
    <property type="entry name" value="Glyco_hydro_4"/>
</dbReference>
<keyword evidence="3" id="KW-0378">Hydrolase</keyword>
<dbReference type="GO" id="GO:0016616">
    <property type="term" value="F:oxidoreductase activity, acting on the CH-OH group of donors, NAD or NADP as acceptor"/>
    <property type="evidence" value="ECO:0007669"/>
    <property type="project" value="InterPro"/>
</dbReference>
<keyword evidence="5" id="KW-0464">Manganese</keyword>
<reference evidence="8" key="1">
    <citation type="journal article" date="2014" name="Front. Microbiol.">
        <title>High frequency of phylogenetically diverse reductive dehalogenase-homologous genes in deep subseafloor sedimentary metagenomes.</title>
        <authorList>
            <person name="Kawai M."/>
            <person name="Futagami T."/>
            <person name="Toyoda A."/>
            <person name="Takaki Y."/>
            <person name="Nishi S."/>
            <person name="Hori S."/>
            <person name="Arai W."/>
            <person name="Tsubouchi T."/>
            <person name="Morono Y."/>
            <person name="Uchiyama I."/>
            <person name="Ito T."/>
            <person name="Fujiyama A."/>
            <person name="Inagaki F."/>
            <person name="Takami H."/>
        </authorList>
    </citation>
    <scope>NUCLEOTIDE SEQUENCE</scope>
    <source>
        <strain evidence="8">Expedition CK06-06</strain>
    </source>
</reference>
<comment type="caution">
    <text evidence="8">The sequence shown here is derived from an EMBL/GenBank/DDBJ whole genome shotgun (WGS) entry which is preliminary data.</text>
</comment>
<accession>X1QM35</accession>
<comment type="cofactor">
    <cofactor evidence="1">
        <name>NAD(+)</name>
        <dbReference type="ChEBI" id="CHEBI:57540"/>
    </cofactor>
</comment>
<dbReference type="SUPFAM" id="SSF56327">
    <property type="entry name" value="LDH C-terminal domain-like"/>
    <property type="match status" value="1"/>
</dbReference>
<keyword evidence="2" id="KW-0479">Metal-binding</keyword>
<evidence type="ECO:0000256" key="2">
    <source>
        <dbReference type="ARBA" id="ARBA00022723"/>
    </source>
</evidence>